<dbReference type="PANTHER" id="PTHR43477:SF1">
    <property type="entry name" value="DIHYDROANTICAPSIN 7-DEHYDROGENASE"/>
    <property type="match status" value="1"/>
</dbReference>
<evidence type="ECO:0000256" key="2">
    <source>
        <dbReference type="ARBA" id="ARBA00023002"/>
    </source>
</evidence>
<dbReference type="InterPro" id="IPR036291">
    <property type="entry name" value="NAD(P)-bd_dom_sf"/>
</dbReference>
<accession>A0ABR9CZJ7</accession>
<dbReference type="NCBIfam" id="NF006074">
    <property type="entry name" value="PRK08220.1"/>
    <property type="match status" value="1"/>
</dbReference>
<dbReference type="InterPro" id="IPR003560">
    <property type="entry name" value="DHB_DH"/>
</dbReference>
<comment type="caution">
    <text evidence="5">The sequence shown here is derived from an EMBL/GenBank/DDBJ whole genome shotgun (WGS) entry which is preliminary data.</text>
</comment>
<evidence type="ECO:0000256" key="3">
    <source>
        <dbReference type="NCBIfam" id="TIGR04316"/>
    </source>
</evidence>
<keyword evidence="6" id="KW-1185">Reference proteome</keyword>
<reference evidence="5 6" key="1">
    <citation type="submission" date="2020-09" db="EMBL/GenBank/DDBJ databases">
        <title>Methylomonas albis sp. nov. and Methylomonas fluvii sp. nov.: Two cold-adapted methanotrophs from the River Elbe and an amended description of Methylovulum psychrotolerans strain Eb1.</title>
        <authorList>
            <person name="Bussmann I.K."/>
            <person name="Klings K.-W."/>
            <person name="Warnstedt J."/>
            <person name="Hoppert M."/>
            <person name="Saborowski A."/>
            <person name="Horn F."/>
            <person name="Liebner S."/>
        </authorList>
    </citation>
    <scope>NUCLEOTIDE SEQUENCE [LARGE SCALE GENOMIC DNA]</scope>
    <source>
        <strain evidence="5 6">EbA</strain>
    </source>
</reference>
<evidence type="ECO:0000313" key="6">
    <source>
        <dbReference type="Proteomes" id="UP000652176"/>
    </source>
</evidence>
<dbReference type="Gene3D" id="3.40.50.720">
    <property type="entry name" value="NAD(P)-binding Rossmann-like Domain"/>
    <property type="match status" value="1"/>
</dbReference>
<dbReference type="PROSITE" id="PS00061">
    <property type="entry name" value="ADH_SHORT"/>
    <property type="match status" value="1"/>
</dbReference>
<protein>
    <recommendedName>
        <fullName evidence="3">2,3-dihydro-2,3-dihydroxybenzoate dehydrogenase</fullName>
        <ecNumber evidence="3">1.3.1.28</ecNumber>
    </recommendedName>
</protein>
<dbReference type="GO" id="GO:0008667">
    <property type="term" value="F:2,3-dihydro-2,3-dihydroxybenzoate dehydrogenase activity"/>
    <property type="evidence" value="ECO:0007669"/>
    <property type="project" value="UniProtKB-EC"/>
</dbReference>
<dbReference type="EMBL" id="JACXSS010000001">
    <property type="protein sequence ID" value="MBD9356125.1"/>
    <property type="molecule type" value="Genomic_DNA"/>
</dbReference>
<organism evidence="5 6">
    <name type="scientific">Methylomonas albis</name>
    <dbReference type="NCBI Taxonomy" id="1854563"/>
    <lineage>
        <taxon>Bacteria</taxon>
        <taxon>Pseudomonadati</taxon>
        <taxon>Pseudomonadota</taxon>
        <taxon>Gammaproteobacteria</taxon>
        <taxon>Methylococcales</taxon>
        <taxon>Methylococcaceae</taxon>
        <taxon>Methylomonas</taxon>
    </lineage>
</organism>
<dbReference type="PANTHER" id="PTHR43477">
    <property type="entry name" value="DIHYDROANTICAPSIN 7-DEHYDROGENASE"/>
    <property type="match status" value="1"/>
</dbReference>
<dbReference type="InterPro" id="IPR057326">
    <property type="entry name" value="KR_dom"/>
</dbReference>
<comment type="similarity">
    <text evidence="1">Belongs to the short-chain dehydrogenases/reductases (SDR) family.</text>
</comment>
<dbReference type="RefSeq" id="WP_192374510.1">
    <property type="nucleotide sequence ID" value="NZ_CAJHIV010000001.1"/>
</dbReference>
<dbReference type="Proteomes" id="UP000652176">
    <property type="component" value="Unassembled WGS sequence"/>
</dbReference>
<dbReference type="PRINTS" id="PR00080">
    <property type="entry name" value="SDRFAMILY"/>
</dbReference>
<sequence length="266" mass="27686">MKQSTQMRHSSGFAMRPGVVLVSGAAQGIGLAVAALLSAEGLTVVAADNDRDALHNACLATPGLQPLTLDLRDRVSIDCAVAHVETTIGAIDYLVNVAGVLRPGHVVDASDEDWLESFAVNCHGVFALSRAVARYMCERRRGAIVTVGSNAASTPRTGMAAYAASKAAAAQFTRCLGLELAEYGIRCNLVSPGSTETEMQRRFWRAGGGGPAQIIAGSLAQHRLGIPLGKLAQPNDIAQAVAFLLSDWAGHITLQDLVVDGGATLG</sequence>
<dbReference type="InterPro" id="IPR002347">
    <property type="entry name" value="SDR_fam"/>
</dbReference>
<dbReference type="NCBIfam" id="TIGR04316">
    <property type="entry name" value="dhbA_paeA"/>
    <property type="match status" value="1"/>
</dbReference>
<dbReference type="SUPFAM" id="SSF51735">
    <property type="entry name" value="NAD(P)-binding Rossmann-fold domains"/>
    <property type="match status" value="1"/>
</dbReference>
<dbReference type="Pfam" id="PF13561">
    <property type="entry name" value="adh_short_C2"/>
    <property type="match status" value="1"/>
</dbReference>
<keyword evidence="2 5" id="KW-0560">Oxidoreductase</keyword>
<dbReference type="SMART" id="SM00822">
    <property type="entry name" value="PKS_KR"/>
    <property type="match status" value="1"/>
</dbReference>
<proteinExistence type="inferred from homology"/>
<dbReference type="InterPro" id="IPR051122">
    <property type="entry name" value="SDR_DHRS6-like"/>
</dbReference>
<evidence type="ECO:0000259" key="4">
    <source>
        <dbReference type="SMART" id="SM00822"/>
    </source>
</evidence>
<gene>
    <name evidence="5" type="ORF">IE877_09515</name>
</gene>
<dbReference type="EC" id="1.3.1.28" evidence="3"/>
<feature type="domain" description="Ketoreductase" evidence="4">
    <location>
        <begin position="18"/>
        <end position="184"/>
    </location>
</feature>
<evidence type="ECO:0000256" key="1">
    <source>
        <dbReference type="ARBA" id="ARBA00006484"/>
    </source>
</evidence>
<name>A0ABR9CZJ7_9GAMM</name>
<evidence type="ECO:0000313" key="5">
    <source>
        <dbReference type="EMBL" id="MBD9356125.1"/>
    </source>
</evidence>
<dbReference type="InterPro" id="IPR020904">
    <property type="entry name" value="Sc_DH/Rdtase_CS"/>
</dbReference>
<dbReference type="PRINTS" id="PR01397">
    <property type="entry name" value="DHBDHDRGNASE"/>
</dbReference>